<dbReference type="EMBL" id="CAJVPU010004622">
    <property type="protein sequence ID" value="CAG8535836.1"/>
    <property type="molecule type" value="Genomic_DNA"/>
</dbReference>
<comment type="caution">
    <text evidence="1">The sequence shown here is derived from an EMBL/GenBank/DDBJ whole genome shotgun (WGS) entry which is preliminary data.</text>
</comment>
<keyword evidence="2" id="KW-1185">Reference proteome</keyword>
<name>A0ACA9LKE5_9GLOM</name>
<protein>
    <submittedName>
        <fullName evidence="1">1246_t:CDS:1</fullName>
    </submittedName>
</protein>
<organism evidence="1 2">
    <name type="scientific">Dentiscutata heterogama</name>
    <dbReference type="NCBI Taxonomy" id="1316150"/>
    <lineage>
        <taxon>Eukaryota</taxon>
        <taxon>Fungi</taxon>
        <taxon>Fungi incertae sedis</taxon>
        <taxon>Mucoromycota</taxon>
        <taxon>Glomeromycotina</taxon>
        <taxon>Glomeromycetes</taxon>
        <taxon>Diversisporales</taxon>
        <taxon>Gigasporaceae</taxon>
        <taxon>Dentiscutata</taxon>
    </lineage>
</organism>
<sequence>MSDNISLPSIEEVNQWNPKQVIAFLESYNDKQKLYLRNEDIKIIKDNWVYRGEFVALYGSRASGKSTRNVIKLQSSFSQLSVMLPFPLYSASFEHVSMNNVDLFWQTLGMKLQHTVILFDEFDMLYNATDDVLTSCMTTLRVTLRGIKAKPELYFGTSTILYKEFADEYELKINQKVIEDMYIQTNGKLPSEIGLHLSHDSWQYFTTFLLGNAILEYPMFIRMKDAFLNKNLWML</sequence>
<dbReference type="Proteomes" id="UP000789702">
    <property type="component" value="Unassembled WGS sequence"/>
</dbReference>
<proteinExistence type="predicted"/>
<evidence type="ECO:0000313" key="2">
    <source>
        <dbReference type="Proteomes" id="UP000789702"/>
    </source>
</evidence>
<gene>
    <name evidence="1" type="ORF">DHETER_LOCUS4578</name>
</gene>
<reference evidence="1" key="1">
    <citation type="submission" date="2021-06" db="EMBL/GenBank/DDBJ databases">
        <authorList>
            <person name="Kallberg Y."/>
            <person name="Tangrot J."/>
            <person name="Rosling A."/>
        </authorList>
    </citation>
    <scope>NUCLEOTIDE SEQUENCE</scope>
    <source>
        <strain evidence="1">IL203A</strain>
    </source>
</reference>
<evidence type="ECO:0000313" key="1">
    <source>
        <dbReference type="EMBL" id="CAG8535836.1"/>
    </source>
</evidence>
<accession>A0ACA9LKE5</accession>